<dbReference type="RefSeq" id="WP_053791469.1">
    <property type="nucleotide sequence ID" value="NZ_CP180194.1"/>
</dbReference>
<evidence type="ECO:0000256" key="3">
    <source>
        <dbReference type="ARBA" id="ARBA00023211"/>
    </source>
</evidence>
<comment type="caution">
    <text evidence="6">The sequence shown here is derived from an EMBL/GenBank/DDBJ whole genome shotgun (WGS) entry which is preliminary data.</text>
</comment>
<feature type="domain" description="Metalloenzyme" evidence="5">
    <location>
        <begin position="6"/>
        <end position="257"/>
    </location>
</feature>
<sequence length="271" mass="30200">MTHKRMIVLDIASLGLGEAPDANRFDSIGADTLGHIADKGLNVSNLINLGLGNVRWDNEIKSIPQVDAPRGFFGKMVTTVDSNRGSASFREMFDYTAGVRTASVMDLLAEKQHSVSIISSFAYYWEKQDDISMVQVPDDSKAFIELSSKMRTQKSGLIYCQLPELRHFARMDDSVGYAKQLNVLDETIGKVLERLRDNDLLLITSSYAIDPTRDNRITREYLPLIVFNPNKDEGKSLGIKRSLGAVANAIVAFFDLDDGEITKPNFINEVM</sequence>
<keyword evidence="4" id="KW-0413">Isomerase</keyword>
<dbReference type="InterPro" id="IPR010045">
    <property type="entry name" value="DeoB"/>
</dbReference>
<evidence type="ECO:0000313" key="7">
    <source>
        <dbReference type="EMBL" id="KPN83878.1"/>
    </source>
</evidence>
<gene>
    <name evidence="6" type="ORF">RZ71_10770</name>
    <name evidence="7" type="ORF">RZ78_05910</name>
</gene>
<evidence type="ECO:0000256" key="1">
    <source>
        <dbReference type="ARBA" id="ARBA00010373"/>
    </source>
</evidence>
<dbReference type="Proteomes" id="UP000037778">
    <property type="component" value="Unassembled WGS sequence"/>
</dbReference>
<dbReference type="GO" id="GO:0009117">
    <property type="term" value="P:nucleotide metabolic process"/>
    <property type="evidence" value="ECO:0007669"/>
    <property type="project" value="InterPro"/>
</dbReference>
<dbReference type="PATRIC" id="fig|148814.13.peg.273"/>
<reference evidence="8 9" key="1">
    <citation type="journal article" date="2015" name="Genome Biol. Evol.">
        <title>Functionally Structured Genomes in Lactobacillus kunkeei Colonizing the Honey Crop and Food Products of Honeybees and Stingless Bees.</title>
        <authorList>
            <person name="Tamarit D."/>
            <person name="Ellegaard K.M."/>
            <person name="Wikander J."/>
            <person name="Olofsson T."/>
            <person name="Vasquez A."/>
            <person name="Andersson S.G."/>
        </authorList>
    </citation>
    <scope>NUCLEOTIDE SEQUENCE [LARGE SCALE GENOMIC DNA]</scope>
    <source>
        <strain evidence="6 8">LAko</strain>
        <strain evidence="7 9">LMbo</strain>
    </source>
</reference>
<name>A0A0M9DE22_9LACO</name>
<evidence type="ECO:0000313" key="6">
    <source>
        <dbReference type="EMBL" id="KOY77164.1"/>
    </source>
</evidence>
<proteinExistence type="inferred from homology"/>
<keyword evidence="3" id="KW-0464">Manganese</keyword>
<keyword evidence="2" id="KW-0479">Metal-binding</keyword>
<dbReference type="GO" id="GO:0008973">
    <property type="term" value="F:phosphopentomutase activity"/>
    <property type="evidence" value="ECO:0007669"/>
    <property type="project" value="InterPro"/>
</dbReference>
<dbReference type="PANTHER" id="PTHR21110:SF0">
    <property type="entry name" value="PHOSPHOPENTOMUTASE"/>
    <property type="match status" value="1"/>
</dbReference>
<dbReference type="InterPro" id="IPR006124">
    <property type="entry name" value="Metalloenzyme"/>
</dbReference>
<dbReference type="EMBL" id="JXCY01000002">
    <property type="protein sequence ID" value="KOY77164.1"/>
    <property type="molecule type" value="Genomic_DNA"/>
</dbReference>
<dbReference type="Pfam" id="PF01676">
    <property type="entry name" value="Metalloenzyme"/>
    <property type="match status" value="1"/>
</dbReference>
<evidence type="ECO:0000256" key="4">
    <source>
        <dbReference type="ARBA" id="ARBA00023235"/>
    </source>
</evidence>
<dbReference type="EMBL" id="JXDF01000009">
    <property type="protein sequence ID" value="KPN83878.1"/>
    <property type="molecule type" value="Genomic_DNA"/>
</dbReference>
<dbReference type="GO" id="GO:0000287">
    <property type="term" value="F:magnesium ion binding"/>
    <property type="evidence" value="ECO:0007669"/>
    <property type="project" value="InterPro"/>
</dbReference>
<comment type="similarity">
    <text evidence="1">Belongs to the phosphopentomutase family.</text>
</comment>
<accession>A0A0M9DE22</accession>
<evidence type="ECO:0000313" key="8">
    <source>
        <dbReference type="Proteomes" id="UP000037778"/>
    </source>
</evidence>
<dbReference type="Gene3D" id="3.40.720.10">
    <property type="entry name" value="Alkaline Phosphatase, subunit A"/>
    <property type="match status" value="1"/>
</dbReference>
<dbReference type="GO" id="GO:0043094">
    <property type="term" value="P:metabolic compound salvage"/>
    <property type="evidence" value="ECO:0007669"/>
    <property type="project" value="InterPro"/>
</dbReference>
<organism evidence="6 8">
    <name type="scientific">Apilactobacillus kunkeei</name>
    <dbReference type="NCBI Taxonomy" id="148814"/>
    <lineage>
        <taxon>Bacteria</taxon>
        <taxon>Bacillati</taxon>
        <taxon>Bacillota</taxon>
        <taxon>Bacilli</taxon>
        <taxon>Lactobacillales</taxon>
        <taxon>Lactobacillaceae</taxon>
        <taxon>Apilactobacillus</taxon>
    </lineage>
</organism>
<dbReference type="SUPFAM" id="SSF53649">
    <property type="entry name" value="Alkaline phosphatase-like"/>
    <property type="match status" value="1"/>
</dbReference>
<protein>
    <submittedName>
        <fullName evidence="6">Phosphopentomutase</fullName>
    </submittedName>
</protein>
<dbReference type="PANTHER" id="PTHR21110">
    <property type="entry name" value="PHOSPHOPENTOMUTASE"/>
    <property type="match status" value="1"/>
</dbReference>
<evidence type="ECO:0000313" key="9">
    <source>
        <dbReference type="Proteomes" id="UP000050269"/>
    </source>
</evidence>
<dbReference type="InterPro" id="IPR017850">
    <property type="entry name" value="Alkaline_phosphatase_core_sf"/>
</dbReference>
<dbReference type="GO" id="GO:0005829">
    <property type="term" value="C:cytosol"/>
    <property type="evidence" value="ECO:0007669"/>
    <property type="project" value="TreeGrafter"/>
</dbReference>
<evidence type="ECO:0000256" key="2">
    <source>
        <dbReference type="ARBA" id="ARBA00022723"/>
    </source>
</evidence>
<dbReference type="Proteomes" id="UP000050269">
    <property type="component" value="Unassembled WGS sequence"/>
</dbReference>
<evidence type="ECO:0000259" key="5">
    <source>
        <dbReference type="Pfam" id="PF01676"/>
    </source>
</evidence>
<dbReference type="AlphaFoldDB" id="A0A0M9DE22"/>
<keyword evidence="8" id="KW-1185">Reference proteome</keyword>